<evidence type="ECO:0000313" key="3">
    <source>
        <dbReference type="EMBL" id="MPM35284.1"/>
    </source>
</evidence>
<sequence>MEKLLIGEVIYRLRKEKGITQDQLANFIGVSTAAVSKWESGISYPDITLLPVLATFFNITIDTLLNFKVELSDDEVMSLFSECEKLFSNGALEEAISRSKGYLSKYPNSYYLKLRIGFLFTMYSWKSPSEEQGMKMIGEAIELFEDVSNNCSNVELCEQALFQLGALYPMVEEEDKAIECVNKIRKSQLDPNLILTSIYIEKKELKKAREILQSSLYKSINDISLTCLGLVNSYMKEDKKDLNTVEKYHNLALNIKKTLSPEGDSVIGLSSEYLYFAVDYLKFNEFSKAVEMLENMVEDMKRNDINKMREFSSIWCFNEIPQGKRTITMNLYENMFKILEGKEFDLIRDKEEFTKILKELKNLEKNSLTNE</sequence>
<feature type="domain" description="HTH cro/C1-type" evidence="2">
    <location>
        <begin position="10"/>
        <end position="64"/>
    </location>
</feature>
<dbReference type="SMART" id="SM00530">
    <property type="entry name" value="HTH_XRE"/>
    <property type="match status" value="1"/>
</dbReference>
<proteinExistence type="predicted"/>
<dbReference type="Gene3D" id="1.10.260.40">
    <property type="entry name" value="lambda repressor-like DNA-binding domains"/>
    <property type="match status" value="1"/>
</dbReference>
<dbReference type="SUPFAM" id="SSF47413">
    <property type="entry name" value="lambda repressor-like DNA-binding domains"/>
    <property type="match status" value="1"/>
</dbReference>
<evidence type="ECO:0000259" key="2">
    <source>
        <dbReference type="PROSITE" id="PS50943"/>
    </source>
</evidence>
<dbReference type="Pfam" id="PF01381">
    <property type="entry name" value="HTH_3"/>
    <property type="match status" value="1"/>
</dbReference>
<name>A0A644ZBL5_9ZZZZ</name>
<gene>
    <name evidence="3" type="ORF">SDC9_81874</name>
</gene>
<dbReference type="PANTHER" id="PTHR46558:SF11">
    <property type="entry name" value="HTH-TYPE TRANSCRIPTIONAL REGULATOR XRE"/>
    <property type="match status" value="1"/>
</dbReference>
<evidence type="ECO:0000256" key="1">
    <source>
        <dbReference type="ARBA" id="ARBA00023125"/>
    </source>
</evidence>
<accession>A0A644ZBL5</accession>
<dbReference type="InterPro" id="IPR001387">
    <property type="entry name" value="Cro/C1-type_HTH"/>
</dbReference>
<comment type="caution">
    <text evidence="3">The sequence shown here is derived from an EMBL/GenBank/DDBJ whole genome shotgun (WGS) entry which is preliminary data.</text>
</comment>
<dbReference type="SUPFAM" id="SSF48452">
    <property type="entry name" value="TPR-like"/>
    <property type="match status" value="1"/>
</dbReference>
<dbReference type="PANTHER" id="PTHR46558">
    <property type="entry name" value="TRACRIPTIONAL REGULATORY PROTEIN-RELATED-RELATED"/>
    <property type="match status" value="1"/>
</dbReference>
<dbReference type="Gene3D" id="1.25.40.10">
    <property type="entry name" value="Tetratricopeptide repeat domain"/>
    <property type="match status" value="1"/>
</dbReference>
<keyword evidence="1" id="KW-0238">DNA-binding</keyword>
<dbReference type="CDD" id="cd00093">
    <property type="entry name" value="HTH_XRE"/>
    <property type="match status" value="1"/>
</dbReference>
<dbReference type="EMBL" id="VSSQ01007235">
    <property type="protein sequence ID" value="MPM35284.1"/>
    <property type="molecule type" value="Genomic_DNA"/>
</dbReference>
<dbReference type="AlphaFoldDB" id="A0A644ZBL5"/>
<protein>
    <recommendedName>
        <fullName evidence="2">HTH cro/C1-type domain-containing protein</fullName>
    </recommendedName>
</protein>
<dbReference type="InterPro" id="IPR010982">
    <property type="entry name" value="Lambda_DNA-bd_dom_sf"/>
</dbReference>
<dbReference type="InterPro" id="IPR011990">
    <property type="entry name" value="TPR-like_helical_dom_sf"/>
</dbReference>
<dbReference type="PROSITE" id="PS50943">
    <property type="entry name" value="HTH_CROC1"/>
    <property type="match status" value="1"/>
</dbReference>
<reference evidence="3" key="1">
    <citation type="submission" date="2019-08" db="EMBL/GenBank/DDBJ databases">
        <authorList>
            <person name="Kucharzyk K."/>
            <person name="Murdoch R.W."/>
            <person name="Higgins S."/>
            <person name="Loffler F."/>
        </authorList>
    </citation>
    <scope>NUCLEOTIDE SEQUENCE</scope>
</reference>
<organism evidence="3">
    <name type="scientific">bioreactor metagenome</name>
    <dbReference type="NCBI Taxonomy" id="1076179"/>
    <lineage>
        <taxon>unclassified sequences</taxon>
        <taxon>metagenomes</taxon>
        <taxon>ecological metagenomes</taxon>
    </lineage>
</organism>
<dbReference type="GO" id="GO:0003677">
    <property type="term" value="F:DNA binding"/>
    <property type="evidence" value="ECO:0007669"/>
    <property type="project" value="UniProtKB-KW"/>
</dbReference>